<accession>A0AAU9MMK2</accession>
<keyword evidence="2" id="KW-1185">Reference proteome</keyword>
<evidence type="ECO:0000313" key="1">
    <source>
        <dbReference type="EMBL" id="CAH1428185.1"/>
    </source>
</evidence>
<comment type="caution">
    <text evidence="1">The sequence shown here is derived from an EMBL/GenBank/DDBJ whole genome shotgun (WGS) entry which is preliminary data.</text>
</comment>
<reference evidence="1 2" key="1">
    <citation type="submission" date="2022-01" db="EMBL/GenBank/DDBJ databases">
        <authorList>
            <person name="Xiong W."/>
            <person name="Schranz E."/>
        </authorList>
    </citation>
    <scope>NUCLEOTIDE SEQUENCE [LARGE SCALE GENOMIC DNA]</scope>
</reference>
<sequence>MCWAAGEESVREAMHMEIVVGTFYPNVASFTSIHTGEMVDVVDSFVTYDYATLMKLGSLDINGLCQLCADEDNGGAGPIGTSKVIVLDGGMGM</sequence>
<evidence type="ECO:0000313" key="2">
    <source>
        <dbReference type="Proteomes" id="UP001157418"/>
    </source>
</evidence>
<organism evidence="1 2">
    <name type="scientific">Lactuca virosa</name>
    <dbReference type="NCBI Taxonomy" id="75947"/>
    <lineage>
        <taxon>Eukaryota</taxon>
        <taxon>Viridiplantae</taxon>
        <taxon>Streptophyta</taxon>
        <taxon>Embryophyta</taxon>
        <taxon>Tracheophyta</taxon>
        <taxon>Spermatophyta</taxon>
        <taxon>Magnoliopsida</taxon>
        <taxon>eudicotyledons</taxon>
        <taxon>Gunneridae</taxon>
        <taxon>Pentapetalae</taxon>
        <taxon>asterids</taxon>
        <taxon>campanulids</taxon>
        <taxon>Asterales</taxon>
        <taxon>Asteraceae</taxon>
        <taxon>Cichorioideae</taxon>
        <taxon>Cichorieae</taxon>
        <taxon>Lactucinae</taxon>
        <taxon>Lactuca</taxon>
    </lineage>
</organism>
<dbReference type="AlphaFoldDB" id="A0AAU9MMK2"/>
<gene>
    <name evidence="1" type="ORF">LVIROSA_LOCUS15133</name>
</gene>
<proteinExistence type="predicted"/>
<name>A0AAU9MMK2_9ASTR</name>
<dbReference type="Proteomes" id="UP001157418">
    <property type="component" value="Unassembled WGS sequence"/>
</dbReference>
<protein>
    <submittedName>
        <fullName evidence="1">Uncharacterized protein</fullName>
    </submittedName>
</protein>
<dbReference type="EMBL" id="CAKMRJ010002223">
    <property type="protein sequence ID" value="CAH1428185.1"/>
    <property type="molecule type" value="Genomic_DNA"/>
</dbReference>